<keyword evidence="3" id="KW-0418">Kinase</keyword>
<dbReference type="InterPro" id="IPR002173">
    <property type="entry name" value="Carboh/pur_kinase_PfkB_CS"/>
</dbReference>
<comment type="similarity">
    <text evidence="1">Belongs to the carbohydrate kinase PfkB family.</text>
</comment>
<sequence length="338" mass="36953">MKKHYHVYGVGAALVDTEINVTDTDLAAMAIEKGMMILVDEVRRKQLLDSLADHLVCSKRASGGSTANAIIAIAQFGGKTFYTCKVGDDDNGRFYLHDLHTAGVDCQIDQRHIEGITGTCLVMITPDAERTLNTFLGVNTTLSEHDIVLEAIVVSDYVYFEAYMVMSPSSRTAAIRIREIAEQNGVKIAASLSDSGVVLDFRDDLREMFGKHIDLLFCNRVEALNWAQTDNLEIAIDCLKKFARTFAITLGAEGALVYDGTQLHTIAPYKAQAVDTNGAGDMFAGAFLFAITQGKDFLTAGKFASLAAASVISEYGSRLNVTKQQQILAQWNNIEQNF</sequence>
<keyword evidence="2" id="KW-0808">Transferase</keyword>
<evidence type="ECO:0000256" key="2">
    <source>
        <dbReference type="ARBA" id="ARBA00022679"/>
    </source>
</evidence>
<evidence type="ECO:0000313" key="6">
    <source>
        <dbReference type="EMBL" id="CAF3580446.1"/>
    </source>
</evidence>
<dbReference type="InterPro" id="IPR011611">
    <property type="entry name" value="PfkB_dom"/>
</dbReference>
<dbReference type="PANTHER" id="PTHR43320:SF3">
    <property type="entry name" value="CARBOHYDRATE KINASE PFKB DOMAIN-CONTAINING PROTEIN"/>
    <property type="match status" value="1"/>
</dbReference>
<dbReference type="SUPFAM" id="SSF53613">
    <property type="entry name" value="Ribokinase-like"/>
    <property type="match status" value="1"/>
</dbReference>
<evidence type="ECO:0000313" key="7">
    <source>
        <dbReference type="Proteomes" id="UP000663889"/>
    </source>
</evidence>
<comment type="caution">
    <text evidence="5">The sequence shown here is derived from an EMBL/GenBank/DDBJ whole genome shotgun (WGS) entry which is preliminary data.</text>
</comment>
<dbReference type="InterPro" id="IPR029056">
    <property type="entry name" value="Ribokinase-like"/>
</dbReference>
<dbReference type="EMBL" id="CAJNOU010001065">
    <property type="protein sequence ID" value="CAF1144540.1"/>
    <property type="molecule type" value="Genomic_DNA"/>
</dbReference>
<dbReference type="GO" id="GO:0006796">
    <property type="term" value="P:phosphate-containing compound metabolic process"/>
    <property type="evidence" value="ECO:0007669"/>
    <property type="project" value="UniProtKB-ARBA"/>
</dbReference>
<dbReference type="PROSITE" id="PS00584">
    <property type="entry name" value="PFKB_KINASES_2"/>
    <property type="match status" value="1"/>
</dbReference>
<evidence type="ECO:0000256" key="3">
    <source>
        <dbReference type="ARBA" id="ARBA00022777"/>
    </source>
</evidence>
<dbReference type="AlphaFoldDB" id="A0A814S9Q6"/>
<proteinExistence type="inferred from homology"/>
<dbReference type="Proteomes" id="UP000663889">
    <property type="component" value="Unassembled WGS sequence"/>
</dbReference>
<dbReference type="Pfam" id="PF00294">
    <property type="entry name" value="PfkB"/>
    <property type="match status" value="1"/>
</dbReference>
<accession>A0A814S9Q6</accession>
<dbReference type="InterPro" id="IPR052700">
    <property type="entry name" value="Carb_kinase_PfkB-like"/>
</dbReference>
<dbReference type="Gene3D" id="3.40.1190.20">
    <property type="match status" value="1"/>
</dbReference>
<evidence type="ECO:0000256" key="1">
    <source>
        <dbReference type="ARBA" id="ARBA00010688"/>
    </source>
</evidence>
<organism evidence="5 7">
    <name type="scientific">Rotaria sordida</name>
    <dbReference type="NCBI Taxonomy" id="392033"/>
    <lineage>
        <taxon>Eukaryota</taxon>
        <taxon>Metazoa</taxon>
        <taxon>Spiralia</taxon>
        <taxon>Gnathifera</taxon>
        <taxon>Rotifera</taxon>
        <taxon>Eurotatoria</taxon>
        <taxon>Bdelloidea</taxon>
        <taxon>Philodinida</taxon>
        <taxon>Philodinidae</taxon>
        <taxon>Rotaria</taxon>
    </lineage>
</organism>
<dbReference type="Proteomes" id="UP000663874">
    <property type="component" value="Unassembled WGS sequence"/>
</dbReference>
<dbReference type="PANTHER" id="PTHR43320">
    <property type="entry name" value="SUGAR KINASE"/>
    <property type="match status" value="1"/>
</dbReference>
<gene>
    <name evidence="6" type="ORF">FNK824_LOCUS2401</name>
    <name evidence="5" type="ORF">SEV965_LOCUS18112</name>
</gene>
<evidence type="ECO:0000259" key="4">
    <source>
        <dbReference type="Pfam" id="PF00294"/>
    </source>
</evidence>
<dbReference type="GO" id="GO:0016301">
    <property type="term" value="F:kinase activity"/>
    <property type="evidence" value="ECO:0007669"/>
    <property type="project" value="UniProtKB-KW"/>
</dbReference>
<evidence type="ECO:0000313" key="5">
    <source>
        <dbReference type="EMBL" id="CAF1144540.1"/>
    </source>
</evidence>
<dbReference type="EMBL" id="CAJOBE010000145">
    <property type="protein sequence ID" value="CAF3580446.1"/>
    <property type="molecule type" value="Genomic_DNA"/>
</dbReference>
<protein>
    <recommendedName>
        <fullName evidence="4">Carbohydrate kinase PfkB domain-containing protein</fullName>
    </recommendedName>
</protein>
<dbReference type="CDD" id="cd01168">
    <property type="entry name" value="adenosine_kinase"/>
    <property type="match status" value="1"/>
</dbReference>
<feature type="domain" description="Carbohydrate kinase PfkB" evidence="4">
    <location>
        <begin position="59"/>
        <end position="320"/>
    </location>
</feature>
<name>A0A814S9Q6_9BILA</name>
<reference evidence="5" key="1">
    <citation type="submission" date="2021-02" db="EMBL/GenBank/DDBJ databases">
        <authorList>
            <person name="Nowell W R."/>
        </authorList>
    </citation>
    <scope>NUCLEOTIDE SEQUENCE</scope>
</reference>